<evidence type="ECO:0000256" key="2">
    <source>
        <dbReference type="ARBA" id="ARBA00005542"/>
    </source>
</evidence>
<feature type="transmembrane region" description="Helical" evidence="7">
    <location>
        <begin position="321"/>
        <end position="338"/>
    </location>
</feature>
<accession>A0A2N9FV88</accession>
<evidence type="ECO:0000256" key="7">
    <source>
        <dbReference type="SAM" id="Phobius"/>
    </source>
</evidence>
<protein>
    <submittedName>
        <fullName evidence="8">Uncharacterized protein</fullName>
    </submittedName>
</protein>
<comment type="subcellular location">
    <subcellularLocation>
        <location evidence="1">Cell membrane</location>
        <topology evidence="1">Multi-pass membrane protein</topology>
    </subcellularLocation>
</comment>
<evidence type="ECO:0000256" key="1">
    <source>
        <dbReference type="ARBA" id="ARBA00004651"/>
    </source>
</evidence>
<feature type="transmembrane region" description="Helical" evidence="7">
    <location>
        <begin position="417"/>
        <end position="437"/>
    </location>
</feature>
<keyword evidence="4 7" id="KW-0812">Transmembrane</keyword>
<organism evidence="8">
    <name type="scientific">Fagus sylvatica</name>
    <name type="common">Beechnut</name>
    <dbReference type="NCBI Taxonomy" id="28930"/>
    <lineage>
        <taxon>Eukaryota</taxon>
        <taxon>Viridiplantae</taxon>
        <taxon>Streptophyta</taxon>
        <taxon>Embryophyta</taxon>
        <taxon>Tracheophyta</taxon>
        <taxon>Spermatophyta</taxon>
        <taxon>Magnoliopsida</taxon>
        <taxon>eudicotyledons</taxon>
        <taxon>Gunneridae</taxon>
        <taxon>Pentapetalae</taxon>
        <taxon>rosids</taxon>
        <taxon>fabids</taxon>
        <taxon>Fagales</taxon>
        <taxon>Fagaceae</taxon>
        <taxon>Fagus</taxon>
    </lineage>
</organism>
<evidence type="ECO:0000313" key="8">
    <source>
        <dbReference type="EMBL" id="SPC91212.1"/>
    </source>
</evidence>
<keyword evidence="6 7" id="KW-0472">Membrane</keyword>
<feature type="transmembrane region" description="Helical" evidence="7">
    <location>
        <begin position="344"/>
        <end position="361"/>
    </location>
</feature>
<gene>
    <name evidence="8" type="ORF">FSB_LOCUS19094</name>
</gene>
<dbReference type="EMBL" id="OIVN01001213">
    <property type="protein sequence ID" value="SPC91212.1"/>
    <property type="molecule type" value="Genomic_DNA"/>
</dbReference>
<evidence type="ECO:0000256" key="4">
    <source>
        <dbReference type="ARBA" id="ARBA00022692"/>
    </source>
</evidence>
<dbReference type="AlphaFoldDB" id="A0A2N9FV88"/>
<dbReference type="PANTHER" id="PTHR14319:SF3">
    <property type="entry name" value="TRANSMEMBRANE PROTEIN-LIKE PROTEIN"/>
    <property type="match status" value="1"/>
</dbReference>
<evidence type="ECO:0000256" key="3">
    <source>
        <dbReference type="ARBA" id="ARBA00022475"/>
    </source>
</evidence>
<evidence type="ECO:0000256" key="5">
    <source>
        <dbReference type="ARBA" id="ARBA00022989"/>
    </source>
</evidence>
<keyword evidence="5 7" id="KW-1133">Transmembrane helix</keyword>
<dbReference type="PANTHER" id="PTHR14319">
    <property type="entry name" value="FIVE-SPAN TRANSMEMBRANE PROTEIN M83"/>
    <property type="match status" value="1"/>
</dbReference>
<feature type="transmembrane region" description="Helical" evidence="7">
    <location>
        <begin position="297"/>
        <end position="314"/>
    </location>
</feature>
<dbReference type="GO" id="GO:0005886">
    <property type="term" value="C:plasma membrane"/>
    <property type="evidence" value="ECO:0007669"/>
    <property type="project" value="UniProtKB-SubCell"/>
</dbReference>
<dbReference type="InterPro" id="IPR021910">
    <property type="entry name" value="NGX6/PGAP6/MYMK"/>
</dbReference>
<evidence type="ECO:0000256" key="6">
    <source>
        <dbReference type="ARBA" id="ARBA00023136"/>
    </source>
</evidence>
<comment type="similarity">
    <text evidence="2">Belongs to the TMEM8 family.</text>
</comment>
<dbReference type="Pfam" id="PF12036">
    <property type="entry name" value="DUF3522"/>
    <property type="match status" value="1"/>
</dbReference>
<feature type="transmembrane region" description="Helical" evidence="7">
    <location>
        <begin position="392"/>
        <end position="411"/>
    </location>
</feature>
<reference evidence="8" key="1">
    <citation type="submission" date="2018-02" db="EMBL/GenBank/DDBJ databases">
        <authorList>
            <person name="Cohen D.B."/>
            <person name="Kent A.D."/>
        </authorList>
    </citation>
    <scope>NUCLEOTIDE SEQUENCE</scope>
</reference>
<name>A0A2N9FV88_FAGSY</name>
<sequence>MWRTICFHYGGPPLPDVSDMALDKLVLYYMLNGPIGSISNLQNAEQCYLLQKNMTIKLTSQQITPGVYYIGLFNGLGPLRTQSKMINRGSAYTFSANITVKGCLHPRMWGENCTQEVDHLSLVQSDPDGLGSEGARRYNQNVGSIAYSNRTLCTKNFDQNVYSLAVTEAVEQVRIIAKDIRSSEASYFSSRNSSEFSIMLYARYNAIPDKTLHHYTTDISKDPQVIHLPWAEQRWHSIFLIASNAAALLPAFKLLQQKACADWVIFMSSGIASAFYHTCDVGSWCALSFKPLQFMDFWLSFWAVVSTFVYLTVLSEAVKRTIHTVAVIITALLAANGATKSTNIVIVLAIGASAFLVGWLIQLSTRYKSFSFQSGSSLTIPERMAIFRHFRWGYVLLGFIAMSMAASSWTKENSQTYWIWHSIWHISIYTAAFFFVCSKAKTQKVDNQEAPAAASYELTRQNSSP</sequence>
<keyword evidence="3" id="KW-1003">Cell membrane</keyword>
<proteinExistence type="inferred from homology"/>